<keyword evidence="2 4" id="KW-0808">Transferase</keyword>
<dbReference type="InterPro" id="IPR029057">
    <property type="entry name" value="PRTase-like"/>
</dbReference>
<dbReference type="Pfam" id="PF00156">
    <property type="entry name" value="Pribosyltran"/>
    <property type="match status" value="1"/>
</dbReference>
<reference evidence="4" key="1">
    <citation type="journal article" date="2020" name="mSystems">
        <title>Genome- and Community-Level Interaction Insights into Carbon Utilization and Element Cycling Functions of Hydrothermarchaeota in Hydrothermal Sediment.</title>
        <authorList>
            <person name="Zhou Z."/>
            <person name="Liu Y."/>
            <person name="Xu W."/>
            <person name="Pan J."/>
            <person name="Luo Z.H."/>
            <person name="Li M."/>
        </authorList>
    </citation>
    <scope>NUCLEOTIDE SEQUENCE [LARGE SCALE GENOMIC DNA]</scope>
    <source>
        <strain evidence="4">SpSt-1084</strain>
    </source>
</reference>
<dbReference type="GO" id="GO:0016757">
    <property type="term" value="F:glycosyltransferase activity"/>
    <property type="evidence" value="ECO:0007669"/>
    <property type="project" value="UniProtKB-KW"/>
</dbReference>
<gene>
    <name evidence="4" type="ORF">ENM42_02025</name>
</gene>
<organism evidence="4">
    <name type="scientific">Caldiarchaeum subterraneum</name>
    <dbReference type="NCBI Taxonomy" id="311458"/>
    <lineage>
        <taxon>Archaea</taxon>
        <taxon>Nitrososphaerota</taxon>
        <taxon>Candidatus Caldarchaeales</taxon>
        <taxon>Candidatus Caldarchaeaceae</taxon>
        <taxon>Candidatus Caldarchaeum</taxon>
    </lineage>
</organism>
<evidence type="ECO:0000256" key="2">
    <source>
        <dbReference type="ARBA" id="ARBA00022679"/>
    </source>
</evidence>
<dbReference type="PANTHER" id="PTHR43363:SF1">
    <property type="entry name" value="HYPOXANTHINE-GUANINE PHOSPHORIBOSYLTRANSFERASE"/>
    <property type="match status" value="1"/>
</dbReference>
<dbReference type="CDD" id="cd06223">
    <property type="entry name" value="PRTases_typeI"/>
    <property type="match status" value="1"/>
</dbReference>
<sequence>MCNMEEKSVGDRKFLLLSWLDVEKQIDELADEIVADGYPVDTIVGILRGGVIVANLLSDVLDIREIYVIGCQSYKGTKHGELKIYHDLTLRDLRGRHVLLVDDVADTGSTLEAAVAEIIKPREPRDVRTATLLKKPWSSHVPDYCTSSTDAWIIFPWERFETIRSVGKILVESLGPEKAVEQLTGFSRLSRKKVASVLEFPQRTY</sequence>
<accession>A0A7C5U722</accession>
<proteinExistence type="predicted"/>
<dbReference type="PANTHER" id="PTHR43363">
    <property type="entry name" value="HYPOXANTHINE PHOSPHORIBOSYLTRANSFERASE"/>
    <property type="match status" value="1"/>
</dbReference>
<dbReference type="AlphaFoldDB" id="A0A7C5U722"/>
<feature type="domain" description="Phosphoribosyltransferase" evidence="3">
    <location>
        <begin position="18"/>
        <end position="157"/>
    </location>
</feature>
<keyword evidence="1 4" id="KW-0328">Glycosyltransferase</keyword>
<dbReference type="EMBL" id="DRXS01000112">
    <property type="protein sequence ID" value="HHR40587.1"/>
    <property type="molecule type" value="Genomic_DNA"/>
</dbReference>
<evidence type="ECO:0000313" key="4">
    <source>
        <dbReference type="EMBL" id="HHR40587.1"/>
    </source>
</evidence>
<evidence type="ECO:0000256" key="1">
    <source>
        <dbReference type="ARBA" id="ARBA00022676"/>
    </source>
</evidence>
<dbReference type="Gene3D" id="3.40.50.2020">
    <property type="match status" value="1"/>
</dbReference>
<comment type="caution">
    <text evidence="4">The sequence shown here is derived from an EMBL/GenBank/DDBJ whole genome shotgun (WGS) entry which is preliminary data.</text>
</comment>
<dbReference type="SUPFAM" id="SSF53271">
    <property type="entry name" value="PRTase-like"/>
    <property type="match status" value="1"/>
</dbReference>
<name>A0A7C5U722_CALS0</name>
<evidence type="ECO:0000259" key="3">
    <source>
        <dbReference type="Pfam" id="PF00156"/>
    </source>
</evidence>
<protein>
    <submittedName>
        <fullName evidence="4">Phosphoribosyltransferase</fullName>
    </submittedName>
</protein>
<dbReference type="InterPro" id="IPR000836">
    <property type="entry name" value="PRTase_dom"/>
</dbReference>